<comment type="similarity">
    <text evidence="2">Belongs to the DNA repair metallo-beta-lactamase (DRMBL) family.</text>
</comment>
<evidence type="ECO:0000256" key="5">
    <source>
        <dbReference type="ARBA" id="ARBA00023242"/>
    </source>
</evidence>
<dbReference type="STRING" id="67801.A0A1B0AXJ7"/>
<sequence>MSQLNKLKVRNLTELQAPLALAVEITEKQVNGKAPTKRIRKAVSGNPKTLSKCKKLSILKDQSSNQRRIIDYFKSCPKKCCFEEIKSTATSETIIKSKLRRGDRKRFLWAEKIPAYKVDNDIILIDSDDEKELKEDIRKIDLKDLNNNGNEATSSKSARKSGNFSNQTSPKPNVAVKSKNCKQHIKVKEIKVKEIPNPLVDQNGSIFNAQLLTAQEISSRKSSIGHGLYGLSPTHTSIPLLSDKTSKQSLSTLTKSFSSKSSQKLKVCPPYKIVKGTSFAVDAFQYGVIDGVSHYFLTHFHADHYIGLTRKFSMPIYMSSLTARLVRAFISVQEHFLHILELNEKVQINDWEITALDANHCPGAIMLFFKNSLSGKCLVHTGDFRACHQMESEPIFWNNVDIDALYLDTTYIAEKYAFCTQYESITQGKELIKKFQANHPNKKILYVCGSYLVGKEKFWSALAEEYDLKVWSEKNRRKALEAMNEEHLMRLLVDDPYQANMHIVAMVKLSYLNLAEYFASYETHFDMILAIRPSGWEKNSRPQYRGKINIVGVEYSEHSSFEELKRFVKYLKPNQVISTVAVGRNPLITADVPQNWYKYEELKNSRSYQPFITTYMSIAKPQLRLPAMGKFISPLNKTKQVRSKSLTEESSFAKENISKRCGIDKTSNVQELLASATLGTDSNIKRTGNQATHEKTNFSENNGLKLSTIQRVGTSKRVGSSLKRREIDSKSFITKENILKQEEIKKKSSNVQKLSKCGIFKMDPTSNQSNSQTTVETISEFPPESRKRNLPKLTNNSCKYKQAYSQSSATEKSMSNQAKIFKSTQVQKIPKNKICRSKFASNFGIHMAEKSKERDALNLYKIGGLKTSTQNDSSSERSKNFPNGRHYIKIRYGEETIENRKPELSSRGKIISEQDKFQVSLYSEEISVPQKRLLSNNEKQNSLLSKTELSTTIVSTTQSLQWTEQVQLDLTNGASKPLSDCLVTPDDCEYDWMD</sequence>
<feature type="region of interest" description="Disordered" evidence="6">
    <location>
        <begin position="145"/>
        <end position="178"/>
    </location>
</feature>
<dbReference type="Gene3D" id="3.60.15.10">
    <property type="entry name" value="Ribonuclease Z/Hydroxyacylglutathione hydrolase-like"/>
    <property type="match status" value="1"/>
</dbReference>
<feature type="compositionally biased region" description="Polar residues" evidence="6">
    <location>
        <begin position="145"/>
        <end position="171"/>
    </location>
</feature>
<evidence type="ECO:0000313" key="8">
    <source>
        <dbReference type="EnsemblMetazoa" id="GPPI012042-PA"/>
    </source>
</evidence>
<evidence type="ECO:0000256" key="3">
    <source>
        <dbReference type="ARBA" id="ARBA00022763"/>
    </source>
</evidence>
<reference evidence="9" key="1">
    <citation type="submission" date="2015-01" db="EMBL/GenBank/DDBJ databases">
        <authorList>
            <person name="Aksoy S."/>
            <person name="Warren W."/>
            <person name="Wilson R.K."/>
        </authorList>
    </citation>
    <scope>NUCLEOTIDE SEQUENCE [LARGE SCALE GENOMIC DNA]</scope>
    <source>
        <strain evidence="9">IAEA</strain>
    </source>
</reference>
<dbReference type="GO" id="GO:0035312">
    <property type="term" value="F:5'-3' DNA exonuclease activity"/>
    <property type="evidence" value="ECO:0007669"/>
    <property type="project" value="TreeGrafter"/>
</dbReference>
<dbReference type="FunFam" id="3.40.50.12650:FF:000001">
    <property type="entry name" value="DNA cross-link repair 1A"/>
    <property type="match status" value="1"/>
</dbReference>
<dbReference type="EnsemblMetazoa" id="GPPI012042-RA">
    <property type="protein sequence ID" value="GPPI012042-PA"/>
    <property type="gene ID" value="GPPI012042"/>
</dbReference>
<dbReference type="GO" id="GO:0003684">
    <property type="term" value="F:damaged DNA binding"/>
    <property type="evidence" value="ECO:0007669"/>
    <property type="project" value="TreeGrafter"/>
</dbReference>
<evidence type="ECO:0000256" key="1">
    <source>
        <dbReference type="ARBA" id="ARBA00004123"/>
    </source>
</evidence>
<feature type="domain" description="Metallo-beta-lactamase" evidence="7">
    <location>
        <begin position="275"/>
        <end position="439"/>
    </location>
</feature>
<accession>A0A1B0AXJ7</accession>
<dbReference type="SMART" id="SM00849">
    <property type="entry name" value="Lactamase_B"/>
    <property type="match status" value="1"/>
</dbReference>
<dbReference type="GO" id="GO:0005634">
    <property type="term" value="C:nucleus"/>
    <property type="evidence" value="ECO:0007669"/>
    <property type="project" value="UniProtKB-SubCell"/>
</dbReference>
<reference evidence="8" key="2">
    <citation type="submission" date="2020-05" db="UniProtKB">
        <authorList>
            <consortium name="EnsemblMetazoa"/>
        </authorList>
    </citation>
    <scope>IDENTIFICATION</scope>
    <source>
        <strain evidence="8">IAEA</strain>
    </source>
</reference>
<dbReference type="InterPro" id="IPR036866">
    <property type="entry name" value="RibonucZ/Hydroxyglut_hydro"/>
</dbReference>
<dbReference type="CDD" id="cd16273">
    <property type="entry name" value="SNM1A-1C-like_MBL-fold"/>
    <property type="match status" value="1"/>
</dbReference>
<dbReference type="PANTHER" id="PTHR23240:SF6">
    <property type="entry name" value="DNA CROSS-LINK REPAIR 1A PROTEIN"/>
    <property type="match status" value="1"/>
</dbReference>
<keyword evidence="5" id="KW-0539">Nucleus</keyword>
<organism evidence="8 9">
    <name type="scientific">Glossina palpalis gambiensis</name>
    <dbReference type="NCBI Taxonomy" id="67801"/>
    <lineage>
        <taxon>Eukaryota</taxon>
        <taxon>Metazoa</taxon>
        <taxon>Ecdysozoa</taxon>
        <taxon>Arthropoda</taxon>
        <taxon>Hexapoda</taxon>
        <taxon>Insecta</taxon>
        <taxon>Pterygota</taxon>
        <taxon>Neoptera</taxon>
        <taxon>Endopterygota</taxon>
        <taxon>Diptera</taxon>
        <taxon>Brachycera</taxon>
        <taxon>Muscomorpha</taxon>
        <taxon>Hippoboscoidea</taxon>
        <taxon>Glossinidae</taxon>
        <taxon>Glossina</taxon>
    </lineage>
</organism>
<evidence type="ECO:0000256" key="6">
    <source>
        <dbReference type="SAM" id="MobiDB-lite"/>
    </source>
</evidence>
<dbReference type="Pfam" id="PF07522">
    <property type="entry name" value="DRMBL"/>
    <property type="match status" value="1"/>
</dbReference>
<evidence type="ECO:0000313" key="9">
    <source>
        <dbReference type="Proteomes" id="UP000092460"/>
    </source>
</evidence>
<dbReference type="InterPro" id="IPR011084">
    <property type="entry name" value="DRMBL"/>
</dbReference>
<dbReference type="GO" id="GO:0006303">
    <property type="term" value="P:double-strand break repair via nonhomologous end joining"/>
    <property type="evidence" value="ECO:0007669"/>
    <property type="project" value="TreeGrafter"/>
</dbReference>
<dbReference type="GO" id="GO:0031123">
    <property type="term" value="P:RNA 3'-end processing"/>
    <property type="evidence" value="ECO:0007669"/>
    <property type="project" value="UniProtKB-ARBA"/>
</dbReference>
<keyword evidence="3" id="KW-0227">DNA damage</keyword>
<dbReference type="PANTHER" id="PTHR23240">
    <property type="entry name" value="DNA CROSS-LINK REPAIR PROTEIN PSO2/SNM1-RELATED"/>
    <property type="match status" value="1"/>
</dbReference>
<dbReference type="EMBL" id="JXJN01005281">
    <property type="status" value="NOT_ANNOTATED_CDS"/>
    <property type="molecule type" value="Genomic_DNA"/>
</dbReference>
<proteinExistence type="inferred from homology"/>
<name>A0A1B0AXJ7_9MUSC</name>
<dbReference type="InterPro" id="IPR001279">
    <property type="entry name" value="Metallo-B-lactamas"/>
</dbReference>
<dbReference type="GO" id="GO:0036297">
    <property type="term" value="P:interstrand cross-link repair"/>
    <property type="evidence" value="ECO:0007669"/>
    <property type="project" value="TreeGrafter"/>
</dbReference>
<evidence type="ECO:0000256" key="4">
    <source>
        <dbReference type="ARBA" id="ARBA00023204"/>
    </source>
</evidence>
<dbReference type="SUPFAM" id="SSF56281">
    <property type="entry name" value="Metallo-hydrolase/oxidoreductase"/>
    <property type="match status" value="1"/>
</dbReference>
<feature type="compositionally biased region" description="Polar residues" evidence="6">
    <location>
        <begin position="764"/>
        <end position="777"/>
    </location>
</feature>
<evidence type="ECO:0000256" key="2">
    <source>
        <dbReference type="ARBA" id="ARBA00010304"/>
    </source>
</evidence>
<dbReference type="AlphaFoldDB" id="A0A1B0AXJ7"/>
<evidence type="ECO:0000259" key="7">
    <source>
        <dbReference type="SMART" id="SM00849"/>
    </source>
</evidence>
<dbReference type="Proteomes" id="UP000092460">
    <property type="component" value="Unassembled WGS sequence"/>
</dbReference>
<dbReference type="Gene3D" id="3.40.50.12650">
    <property type="match status" value="1"/>
</dbReference>
<feature type="region of interest" description="Disordered" evidence="6">
    <location>
        <begin position="762"/>
        <end position="792"/>
    </location>
</feature>
<comment type="subcellular location">
    <subcellularLocation>
        <location evidence="1">Nucleus</location>
    </subcellularLocation>
</comment>
<dbReference type="VEuPathDB" id="VectorBase:GPPI012042"/>
<keyword evidence="9" id="KW-1185">Reference proteome</keyword>
<keyword evidence="4" id="KW-0234">DNA repair</keyword>
<protein>
    <recommendedName>
        <fullName evidence="7">Metallo-beta-lactamase domain-containing protein</fullName>
    </recommendedName>
</protein>